<reference evidence="4" key="1">
    <citation type="submission" date="2016-04" db="UniProtKB">
        <authorList>
            <consortium name="WormBaseParasite"/>
        </authorList>
    </citation>
    <scope>IDENTIFICATION</scope>
</reference>
<accession>A0A158QZ49</accession>
<feature type="compositionally biased region" description="Polar residues" evidence="1">
    <location>
        <begin position="151"/>
        <end position="161"/>
    </location>
</feature>
<evidence type="ECO:0000313" key="3">
    <source>
        <dbReference type="Proteomes" id="UP000271162"/>
    </source>
</evidence>
<sequence length="323" mass="37429">MKWLGFDTKVCSGSSAFSLEWEYAARYLIMHKDMDCDVLSVLNSMDLLVYQDQYYLAPRHERDRYRSVVSRKPDGAFGDVHSHNSSHYLLEYSVVEIVQREQFVEIGYSDLETALANSVAAMRIPNFAVAVHKELQPKYPADLQDRISQPKLSATPKASQFTDHRTDHGIVRQSMEQEKGRRTTPTQRPQAQKIEPEKYPHSPIRVRRSKETIYSPESKKRRPRHFARGEAALYRAELENVSLRTNHLKEMCYNARDGMASCYDMYKFLILAQSATEESRAAFFTEDADGVMLEPKFSSENIRMEMEFLDELLTNMQNEMNQA</sequence>
<dbReference type="AlphaFoldDB" id="A0A158QZ49"/>
<gene>
    <name evidence="2" type="ORF">NBR_LOCUS9564</name>
</gene>
<dbReference type="EMBL" id="UYSL01020159">
    <property type="protein sequence ID" value="VDL73153.1"/>
    <property type="molecule type" value="Genomic_DNA"/>
</dbReference>
<feature type="region of interest" description="Disordered" evidence="1">
    <location>
        <begin position="151"/>
        <end position="199"/>
    </location>
</feature>
<name>A0A158QZ49_NIPBR</name>
<dbReference type="WBParaSite" id="NBR_0000956301-mRNA-1">
    <property type="protein sequence ID" value="NBR_0000956301-mRNA-1"/>
    <property type="gene ID" value="NBR_0000956301"/>
</dbReference>
<keyword evidence="3" id="KW-1185">Reference proteome</keyword>
<organism evidence="4">
    <name type="scientific">Nippostrongylus brasiliensis</name>
    <name type="common">Rat hookworm</name>
    <dbReference type="NCBI Taxonomy" id="27835"/>
    <lineage>
        <taxon>Eukaryota</taxon>
        <taxon>Metazoa</taxon>
        <taxon>Ecdysozoa</taxon>
        <taxon>Nematoda</taxon>
        <taxon>Chromadorea</taxon>
        <taxon>Rhabditida</taxon>
        <taxon>Rhabditina</taxon>
        <taxon>Rhabditomorpha</taxon>
        <taxon>Strongyloidea</taxon>
        <taxon>Heligmosomidae</taxon>
        <taxon>Nippostrongylus</taxon>
    </lineage>
</organism>
<proteinExistence type="predicted"/>
<protein>
    <submittedName>
        <fullName evidence="4">OTU domain-containing protein</fullName>
    </submittedName>
</protein>
<evidence type="ECO:0000313" key="2">
    <source>
        <dbReference type="EMBL" id="VDL73153.1"/>
    </source>
</evidence>
<evidence type="ECO:0000256" key="1">
    <source>
        <dbReference type="SAM" id="MobiDB-lite"/>
    </source>
</evidence>
<reference evidence="2 3" key="2">
    <citation type="submission" date="2018-11" db="EMBL/GenBank/DDBJ databases">
        <authorList>
            <consortium name="Pathogen Informatics"/>
        </authorList>
    </citation>
    <scope>NUCLEOTIDE SEQUENCE [LARGE SCALE GENOMIC DNA]</scope>
</reference>
<feature type="compositionally biased region" description="Basic and acidic residues" evidence="1">
    <location>
        <begin position="162"/>
        <end position="181"/>
    </location>
</feature>
<evidence type="ECO:0000313" key="4">
    <source>
        <dbReference type="WBParaSite" id="NBR_0000956301-mRNA-1"/>
    </source>
</evidence>
<dbReference type="Proteomes" id="UP000271162">
    <property type="component" value="Unassembled WGS sequence"/>
</dbReference>